<dbReference type="EC" id="2.4.2.21" evidence="3 10"/>
<dbReference type="RefSeq" id="WP_284378194.1">
    <property type="nucleotide sequence ID" value="NZ_BSNM01000003.1"/>
</dbReference>
<dbReference type="GO" id="GO:0008939">
    <property type="term" value="F:nicotinate-nucleotide-dimethylbenzimidazole phosphoribosyltransferase activity"/>
    <property type="evidence" value="ECO:0007669"/>
    <property type="project" value="UniProtKB-UniRule"/>
</dbReference>
<evidence type="ECO:0000256" key="5">
    <source>
        <dbReference type="ARBA" id="ARBA00022573"/>
    </source>
</evidence>
<evidence type="ECO:0000256" key="9">
    <source>
        <dbReference type="ARBA" id="ARBA00047340"/>
    </source>
</evidence>
<feature type="compositionally biased region" description="Polar residues" evidence="11">
    <location>
        <begin position="13"/>
        <end position="28"/>
    </location>
</feature>
<dbReference type="Pfam" id="PF02277">
    <property type="entry name" value="DBI_PRT"/>
    <property type="match status" value="1"/>
</dbReference>
<dbReference type="Gene3D" id="1.10.1610.10">
    <property type="match status" value="1"/>
</dbReference>
<accession>A0AA37W6X2</accession>
<evidence type="ECO:0000256" key="4">
    <source>
        <dbReference type="ARBA" id="ARBA00015486"/>
    </source>
</evidence>
<evidence type="ECO:0000256" key="3">
    <source>
        <dbReference type="ARBA" id="ARBA00011991"/>
    </source>
</evidence>
<evidence type="ECO:0000256" key="11">
    <source>
        <dbReference type="SAM" id="MobiDB-lite"/>
    </source>
</evidence>
<dbReference type="GO" id="GO:0009236">
    <property type="term" value="P:cobalamin biosynthetic process"/>
    <property type="evidence" value="ECO:0007669"/>
    <property type="project" value="UniProtKB-UniRule"/>
</dbReference>
<keyword evidence="7 10" id="KW-0808">Transferase</keyword>
<evidence type="ECO:0000256" key="8">
    <source>
        <dbReference type="ARBA" id="ARBA00030686"/>
    </source>
</evidence>
<dbReference type="InterPro" id="IPR036087">
    <property type="entry name" value="Nict_dMeBzImd_PRibTrfase_sf"/>
</dbReference>
<evidence type="ECO:0000313" key="13">
    <source>
        <dbReference type="Proteomes" id="UP001161389"/>
    </source>
</evidence>
<protein>
    <recommendedName>
        <fullName evidence="4 10">Nicotinate-nucleotide--dimethylbenzimidazole phosphoribosyltransferase</fullName>
        <shortName evidence="10">NN:DBI PRT</shortName>
        <ecNumber evidence="3 10">2.4.2.21</ecNumber>
    </recommendedName>
    <alternativeName>
        <fullName evidence="8 10">N(1)-alpha-phosphoribosyltransferase</fullName>
    </alternativeName>
</protein>
<feature type="region of interest" description="Disordered" evidence="11">
    <location>
        <begin position="13"/>
        <end position="32"/>
    </location>
</feature>
<sequence>MTAWWTQAIQQPNAEQGEQASAHQNQLTKPPGSLGQLEDIAIQLAANQNTLKPKVDNVAIRVFAGDHGVVEEGVSAFPQAVTVEMIKNFCAGGAAISVLAKEQGADFQVVNVGTATPVEDHPKLINQPVAAGTQNFCQQAAMTEAEFEAALGLGKSIAEQAHQEGAQLFIGGEMGIGNTTAASAVAAALIQDELTLEQKVLALVGRGTGVDDKGLTIKQQAVMRALALHQDSISDPVLALQAVGGLEIVALTGAYLRCGQLGVTVLVDGFICSVAALAALSINEKLRPWLIFAHQSEESGHQKVLQALDAKPLLNLGMRLGEASGAAVALPLLRLACSLHSSMATFESAGVSNSDD</sequence>
<proteinExistence type="inferred from homology"/>
<keyword evidence="13" id="KW-1185">Reference proteome</keyword>
<comment type="function">
    <text evidence="10">Catalyzes the synthesis of alpha-ribazole-5'-phosphate from nicotinate mononucleotide (NAMN) and 5,6-dimethylbenzimidazole (DMB).</text>
</comment>
<dbReference type="FunFam" id="3.40.50.10210:FF:000001">
    <property type="entry name" value="Nicotinate-nucleotide--dimethylbenzimidazole phosphoribosyltransferase"/>
    <property type="match status" value="1"/>
</dbReference>
<dbReference type="SUPFAM" id="SSF52733">
    <property type="entry name" value="Nicotinate mononucleotide:5,6-dimethylbenzimidazole phosphoribosyltransferase (CobT)"/>
    <property type="match status" value="1"/>
</dbReference>
<keyword evidence="6 10" id="KW-0328">Glycosyltransferase</keyword>
<organism evidence="12 13">
    <name type="scientific">Litoribrevibacter albus</name>
    <dbReference type="NCBI Taxonomy" id="1473156"/>
    <lineage>
        <taxon>Bacteria</taxon>
        <taxon>Pseudomonadati</taxon>
        <taxon>Pseudomonadota</taxon>
        <taxon>Gammaproteobacteria</taxon>
        <taxon>Oceanospirillales</taxon>
        <taxon>Oceanospirillaceae</taxon>
        <taxon>Litoribrevibacter</taxon>
    </lineage>
</organism>
<dbReference type="InterPro" id="IPR023195">
    <property type="entry name" value="Nict_dMeBzImd_PRibTrfase_N"/>
</dbReference>
<dbReference type="NCBIfam" id="TIGR03160">
    <property type="entry name" value="cobT_DBIPRT"/>
    <property type="match status" value="1"/>
</dbReference>
<feature type="active site" description="Proton acceptor" evidence="10">
    <location>
        <position position="322"/>
    </location>
</feature>
<keyword evidence="5 10" id="KW-0169">Cobalamin biosynthesis</keyword>
<name>A0AA37W6X2_9GAMM</name>
<dbReference type="PANTHER" id="PTHR43463:SF1">
    <property type="entry name" value="NICOTINATE-NUCLEOTIDE--DIMETHYLBENZIMIDAZOLE PHOSPHORIBOSYLTRANSFERASE"/>
    <property type="match status" value="1"/>
</dbReference>
<reference evidence="12" key="2">
    <citation type="submission" date="2023-01" db="EMBL/GenBank/DDBJ databases">
        <title>Draft genome sequence of Litoribrevibacter albus strain NBRC 110071.</title>
        <authorList>
            <person name="Sun Q."/>
            <person name="Mori K."/>
        </authorList>
    </citation>
    <scope>NUCLEOTIDE SEQUENCE</scope>
    <source>
        <strain evidence="12">NBRC 110071</strain>
    </source>
</reference>
<dbReference type="CDD" id="cd02439">
    <property type="entry name" value="DMB-PRT_CobT"/>
    <property type="match status" value="1"/>
</dbReference>
<evidence type="ECO:0000256" key="2">
    <source>
        <dbReference type="ARBA" id="ARBA00007110"/>
    </source>
</evidence>
<comment type="catalytic activity">
    <reaction evidence="9 10">
        <text>5,6-dimethylbenzimidazole + nicotinate beta-D-ribonucleotide = alpha-ribazole 5'-phosphate + nicotinate + H(+)</text>
        <dbReference type="Rhea" id="RHEA:11196"/>
        <dbReference type="ChEBI" id="CHEBI:15378"/>
        <dbReference type="ChEBI" id="CHEBI:15890"/>
        <dbReference type="ChEBI" id="CHEBI:32544"/>
        <dbReference type="ChEBI" id="CHEBI:57502"/>
        <dbReference type="ChEBI" id="CHEBI:57918"/>
        <dbReference type="EC" id="2.4.2.21"/>
    </reaction>
</comment>
<dbReference type="PANTHER" id="PTHR43463">
    <property type="entry name" value="NICOTINATE-NUCLEOTIDE--DIMETHYLBENZIMIDAZOLE PHOSPHORIBOSYLTRANSFERASE"/>
    <property type="match status" value="1"/>
</dbReference>
<dbReference type="Proteomes" id="UP001161389">
    <property type="component" value="Unassembled WGS sequence"/>
</dbReference>
<dbReference type="InterPro" id="IPR003200">
    <property type="entry name" value="Nict_dMeBzImd_PRibTrfase"/>
</dbReference>
<dbReference type="HAMAP" id="MF_00230">
    <property type="entry name" value="CobT"/>
    <property type="match status" value="1"/>
</dbReference>
<comment type="pathway">
    <text evidence="1 10">Nucleoside biosynthesis; alpha-ribazole biosynthesis; alpha-ribazole from 5,6-dimethylbenzimidazole: step 1/2.</text>
</comment>
<gene>
    <name evidence="10 12" type="primary">cobT</name>
    <name evidence="12" type="ORF">GCM10007876_04140</name>
</gene>
<evidence type="ECO:0000256" key="1">
    <source>
        <dbReference type="ARBA" id="ARBA00005049"/>
    </source>
</evidence>
<dbReference type="NCBIfam" id="NF000996">
    <property type="entry name" value="PRK00105.1"/>
    <property type="match status" value="1"/>
</dbReference>
<evidence type="ECO:0000256" key="6">
    <source>
        <dbReference type="ARBA" id="ARBA00022676"/>
    </source>
</evidence>
<evidence type="ECO:0000256" key="7">
    <source>
        <dbReference type="ARBA" id="ARBA00022679"/>
    </source>
</evidence>
<evidence type="ECO:0000313" key="12">
    <source>
        <dbReference type="EMBL" id="GLQ29936.1"/>
    </source>
</evidence>
<evidence type="ECO:0000256" key="10">
    <source>
        <dbReference type="HAMAP-Rule" id="MF_00230"/>
    </source>
</evidence>
<dbReference type="Gene3D" id="3.40.50.10210">
    <property type="match status" value="1"/>
</dbReference>
<dbReference type="InterPro" id="IPR017846">
    <property type="entry name" value="Nict_dMeBzImd_PRibTrfase_bact"/>
</dbReference>
<comment type="caution">
    <text evidence="12">The sequence shown here is derived from an EMBL/GenBank/DDBJ whole genome shotgun (WGS) entry which is preliminary data.</text>
</comment>
<dbReference type="AlphaFoldDB" id="A0AA37W6X2"/>
<comment type="similarity">
    <text evidence="2 10">Belongs to the CobT family.</text>
</comment>
<reference evidence="12" key="1">
    <citation type="journal article" date="2014" name="Int. J. Syst. Evol. Microbiol.">
        <title>Complete genome sequence of Corynebacterium casei LMG S-19264T (=DSM 44701T), isolated from a smear-ripened cheese.</title>
        <authorList>
            <consortium name="US DOE Joint Genome Institute (JGI-PGF)"/>
            <person name="Walter F."/>
            <person name="Albersmeier A."/>
            <person name="Kalinowski J."/>
            <person name="Ruckert C."/>
        </authorList>
    </citation>
    <scope>NUCLEOTIDE SEQUENCE</scope>
    <source>
        <strain evidence="12">NBRC 110071</strain>
    </source>
</reference>
<dbReference type="EMBL" id="BSNM01000003">
    <property type="protein sequence ID" value="GLQ29936.1"/>
    <property type="molecule type" value="Genomic_DNA"/>
</dbReference>